<feature type="transmembrane region" description="Helical" evidence="1">
    <location>
        <begin position="129"/>
        <end position="149"/>
    </location>
</feature>
<organism evidence="2 3">
    <name type="scientific">Opisthorchis felineus</name>
    <dbReference type="NCBI Taxonomy" id="147828"/>
    <lineage>
        <taxon>Eukaryota</taxon>
        <taxon>Metazoa</taxon>
        <taxon>Spiralia</taxon>
        <taxon>Lophotrochozoa</taxon>
        <taxon>Platyhelminthes</taxon>
        <taxon>Trematoda</taxon>
        <taxon>Digenea</taxon>
        <taxon>Opisthorchiida</taxon>
        <taxon>Opisthorchiata</taxon>
        <taxon>Opisthorchiidae</taxon>
        <taxon>Opisthorchis</taxon>
    </lineage>
</organism>
<evidence type="ECO:0000256" key="1">
    <source>
        <dbReference type="SAM" id="Phobius"/>
    </source>
</evidence>
<feature type="transmembrane region" description="Helical" evidence="1">
    <location>
        <begin position="196"/>
        <end position="220"/>
    </location>
</feature>
<gene>
    <name evidence="2" type="ORF">CRM22_004910</name>
</gene>
<evidence type="ECO:0000313" key="2">
    <source>
        <dbReference type="EMBL" id="TGZ67246.1"/>
    </source>
</evidence>
<feature type="transmembrane region" description="Helical" evidence="1">
    <location>
        <begin position="324"/>
        <end position="344"/>
    </location>
</feature>
<accession>A0A4S2LUX7</accession>
<keyword evidence="1" id="KW-1133">Transmembrane helix</keyword>
<dbReference type="AlphaFoldDB" id="A0A4S2LUX7"/>
<protein>
    <submittedName>
        <fullName evidence="2">Uncharacterized protein</fullName>
    </submittedName>
</protein>
<keyword evidence="1" id="KW-0812">Transmembrane</keyword>
<keyword evidence="3" id="KW-1185">Reference proteome</keyword>
<name>A0A4S2LUX7_OPIFE</name>
<dbReference type="Proteomes" id="UP000308267">
    <property type="component" value="Unassembled WGS sequence"/>
</dbReference>
<evidence type="ECO:0000313" key="3">
    <source>
        <dbReference type="Proteomes" id="UP000308267"/>
    </source>
</evidence>
<sequence>MSVKHELWQSDLDFIFPSKPLTPKLSNLDILDPNQNSLATSLIALQPPALGGLGQLPQTEQQLEFAKKLRWNPEIGLFREALHSEGVITRRTSPSSKTPSMEFVNFLISGWLLCCQLSSVFWKISRRATCLFACLIALTIICLSVDYAATSLLMKYAICLTESTDVMREADVQTTLLYKELRASLMLIRSSVRYPAWGLTCLTAAAFISTVLNIHLLYVFGCAKWMATLFGTQHSCLVSYLKEDIEQIHSSISCHASEKNLPQPRVTCWCCRKPTASLLNWYSTIILVFGCSCAVASILLRIPIHYELISVFQSDGGTLLVTSTILFIVHTVACLACWTIAVWYHCRKPQQHTSADTGIRGQKISPKNHCLGLQDKKSHYANSDRTERSISLQIPCNDDPAIEEEKPTFHASENGSTNINGGTYWTLYKQPALKLEEAQVYHQKSLPVSEQNNSLPLPRRPLRNIKTPLDFEATRLSNNRTLGQVSLEEQSRVKNTMNFIDRLDSGQMLTLVNSQSFGDQNGKSTVEPSVPNSSSFACGLTPNRIPDIESGFFPRQILQLKIPQPASLLQDGSNHTSFCVQNASDSGDSLYKPHEPSAFVVSCLNGGAVEHSLDPQSNWWHAYPRSSGSDILLASAHPTSSPMVKQLVTAQQYDDSDRAVLDVNLYWPRQSLQQTTGPRSVISDATSEPLSSTPLFDSALCSQV</sequence>
<reference evidence="2 3" key="1">
    <citation type="journal article" date="2019" name="BMC Genomics">
        <title>New insights from Opisthorchis felineus genome: update on genomics of the epidemiologically important liver flukes.</title>
        <authorList>
            <person name="Ershov N.I."/>
            <person name="Mordvinov V.A."/>
            <person name="Prokhortchouk E.B."/>
            <person name="Pakharukova M.Y."/>
            <person name="Gunbin K.V."/>
            <person name="Ustyantsev K."/>
            <person name="Genaev M.A."/>
            <person name="Blinov A.G."/>
            <person name="Mazur A."/>
            <person name="Boulygina E."/>
            <person name="Tsygankova S."/>
            <person name="Khrameeva E."/>
            <person name="Chekanov N."/>
            <person name="Fan G."/>
            <person name="Xiao A."/>
            <person name="Zhang H."/>
            <person name="Xu X."/>
            <person name="Yang H."/>
            <person name="Solovyev V."/>
            <person name="Lee S.M."/>
            <person name="Liu X."/>
            <person name="Afonnikov D.A."/>
            <person name="Skryabin K.G."/>
        </authorList>
    </citation>
    <scope>NUCLEOTIDE SEQUENCE [LARGE SCALE GENOMIC DNA]</scope>
    <source>
        <strain evidence="2">AK-0245</strain>
        <tissue evidence="2">Whole organism</tissue>
    </source>
</reference>
<feature type="transmembrane region" description="Helical" evidence="1">
    <location>
        <begin position="281"/>
        <end position="304"/>
    </location>
</feature>
<comment type="caution">
    <text evidence="2">The sequence shown here is derived from an EMBL/GenBank/DDBJ whole genome shotgun (WGS) entry which is preliminary data.</text>
</comment>
<keyword evidence="1" id="KW-0472">Membrane</keyword>
<proteinExistence type="predicted"/>
<dbReference type="OrthoDB" id="6248473at2759"/>
<dbReference type="EMBL" id="SJOL01006423">
    <property type="protein sequence ID" value="TGZ67246.1"/>
    <property type="molecule type" value="Genomic_DNA"/>
</dbReference>